<name>A0ABU6WV14_9FABA</name>
<keyword evidence="2" id="KW-1185">Reference proteome</keyword>
<dbReference type="EMBL" id="JASCZI010182448">
    <property type="protein sequence ID" value="MED6187923.1"/>
    <property type="molecule type" value="Genomic_DNA"/>
</dbReference>
<dbReference type="Proteomes" id="UP001341840">
    <property type="component" value="Unassembled WGS sequence"/>
</dbReference>
<reference evidence="1 2" key="1">
    <citation type="journal article" date="2023" name="Plants (Basel)">
        <title>Bridging the Gap: Combining Genomics and Transcriptomics Approaches to Understand Stylosanthes scabra, an Orphan Legume from the Brazilian Caatinga.</title>
        <authorList>
            <person name="Ferreira-Neto J.R.C."/>
            <person name="da Silva M.D."/>
            <person name="Binneck E."/>
            <person name="de Melo N.F."/>
            <person name="da Silva R.H."/>
            <person name="de Melo A.L.T.M."/>
            <person name="Pandolfi V."/>
            <person name="Bustamante F.O."/>
            <person name="Brasileiro-Vidal A.C."/>
            <person name="Benko-Iseppon A.M."/>
        </authorList>
    </citation>
    <scope>NUCLEOTIDE SEQUENCE [LARGE SCALE GENOMIC DNA]</scope>
    <source>
        <tissue evidence="1">Leaves</tissue>
    </source>
</reference>
<feature type="non-terminal residue" evidence="1">
    <location>
        <position position="55"/>
    </location>
</feature>
<gene>
    <name evidence="1" type="ORF">PIB30_081168</name>
</gene>
<sequence>MFLSHIGSLKALRRKQDDCSLVYGFSPQHIHQVLYLNAGHKLQVMHPTTPHQAQR</sequence>
<organism evidence="1 2">
    <name type="scientific">Stylosanthes scabra</name>
    <dbReference type="NCBI Taxonomy" id="79078"/>
    <lineage>
        <taxon>Eukaryota</taxon>
        <taxon>Viridiplantae</taxon>
        <taxon>Streptophyta</taxon>
        <taxon>Embryophyta</taxon>
        <taxon>Tracheophyta</taxon>
        <taxon>Spermatophyta</taxon>
        <taxon>Magnoliopsida</taxon>
        <taxon>eudicotyledons</taxon>
        <taxon>Gunneridae</taxon>
        <taxon>Pentapetalae</taxon>
        <taxon>rosids</taxon>
        <taxon>fabids</taxon>
        <taxon>Fabales</taxon>
        <taxon>Fabaceae</taxon>
        <taxon>Papilionoideae</taxon>
        <taxon>50 kb inversion clade</taxon>
        <taxon>dalbergioids sensu lato</taxon>
        <taxon>Dalbergieae</taxon>
        <taxon>Pterocarpus clade</taxon>
        <taxon>Stylosanthes</taxon>
    </lineage>
</organism>
<protein>
    <submittedName>
        <fullName evidence="1">Uncharacterized protein</fullName>
    </submittedName>
</protein>
<evidence type="ECO:0000313" key="2">
    <source>
        <dbReference type="Proteomes" id="UP001341840"/>
    </source>
</evidence>
<accession>A0ABU6WV14</accession>
<evidence type="ECO:0000313" key="1">
    <source>
        <dbReference type="EMBL" id="MED6187923.1"/>
    </source>
</evidence>
<proteinExistence type="predicted"/>
<comment type="caution">
    <text evidence="1">The sequence shown here is derived from an EMBL/GenBank/DDBJ whole genome shotgun (WGS) entry which is preliminary data.</text>
</comment>